<proteinExistence type="predicted"/>
<dbReference type="AlphaFoldDB" id="A0A6C0IWH1"/>
<evidence type="ECO:0000313" key="1">
    <source>
        <dbReference type="EMBL" id="QHT96187.1"/>
    </source>
</evidence>
<protein>
    <submittedName>
        <fullName evidence="1">Uncharacterized protein</fullName>
    </submittedName>
</protein>
<accession>A0A6C0IWH1</accession>
<name>A0A6C0IWH1_9ZZZZ</name>
<organism evidence="1">
    <name type="scientific">viral metagenome</name>
    <dbReference type="NCBI Taxonomy" id="1070528"/>
    <lineage>
        <taxon>unclassified sequences</taxon>
        <taxon>metagenomes</taxon>
        <taxon>organismal metagenomes</taxon>
    </lineage>
</organism>
<reference evidence="1" key="1">
    <citation type="journal article" date="2020" name="Nature">
        <title>Giant virus diversity and host interactions through global metagenomics.</title>
        <authorList>
            <person name="Schulz F."/>
            <person name="Roux S."/>
            <person name="Paez-Espino D."/>
            <person name="Jungbluth S."/>
            <person name="Walsh D.A."/>
            <person name="Denef V.J."/>
            <person name="McMahon K.D."/>
            <person name="Konstantinidis K.T."/>
            <person name="Eloe-Fadrosh E.A."/>
            <person name="Kyrpides N.C."/>
            <person name="Woyke T."/>
        </authorList>
    </citation>
    <scope>NUCLEOTIDE SEQUENCE</scope>
    <source>
        <strain evidence="1">GVMAG-M-3300024302-11</strain>
    </source>
</reference>
<dbReference type="EMBL" id="MN740254">
    <property type="protein sequence ID" value="QHT96187.1"/>
    <property type="molecule type" value="Genomic_DNA"/>
</dbReference>
<sequence>MSDNQTKIIKISDYYKDFNLPEKCFNSDNLKNLLELSAINKINLFKRNNNSVKLNNTKKIINECTILKKIKLKEFTKELEDFNLSDSDISIGIIKTTNDKYINNLENIDNIIKIINTKPDIDYLDNILNEDTVSDSFIEIYSNN</sequence>